<dbReference type="SUPFAM" id="SSF51206">
    <property type="entry name" value="cAMP-binding domain-like"/>
    <property type="match status" value="1"/>
</dbReference>
<dbReference type="SMART" id="SM00100">
    <property type="entry name" value="cNMP"/>
    <property type="match status" value="1"/>
</dbReference>
<dbReference type="InterPro" id="IPR018490">
    <property type="entry name" value="cNMP-bd_dom_sf"/>
</dbReference>
<dbReference type="EMBL" id="UOGC01000144">
    <property type="protein sequence ID" value="VAX22948.1"/>
    <property type="molecule type" value="Genomic_DNA"/>
</dbReference>
<gene>
    <name evidence="2" type="ORF">MNBD_NITROSPINAE01-788</name>
</gene>
<reference evidence="2" key="1">
    <citation type="submission" date="2018-06" db="EMBL/GenBank/DDBJ databases">
        <authorList>
            <person name="Zhirakovskaya E."/>
        </authorList>
    </citation>
    <scope>NUCLEOTIDE SEQUENCE</scope>
</reference>
<sequence>MDKAQIIRDSVLATSLDSKDVERLAEIAIARECVRGDIIIREDEVDRDIFLVYEGNVAVEIRNPRGNDSYHLQVINRKGLVGELSFIDGSRRTASVVAKDNGVKLLHFQHKKLAELMESDFKLGYIIMRNIAKIVCGRMRSTTLGLRNQVIF</sequence>
<dbReference type="AlphaFoldDB" id="A0A3B1CG56"/>
<evidence type="ECO:0000259" key="1">
    <source>
        <dbReference type="PROSITE" id="PS50042"/>
    </source>
</evidence>
<dbReference type="InterPro" id="IPR000595">
    <property type="entry name" value="cNMP-bd_dom"/>
</dbReference>
<dbReference type="InterPro" id="IPR014710">
    <property type="entry name" value="RmlC-like_jellyroll"/>
</dbReference>
<feature type="domain" description="Cyclic nucleotide-binding" evidence="1">
    <location>
        <begin position="12"/>
        <end position="117"/>
    </location>
</feature>
<proteinExistence type="predicted"/>
<evidence type="ECO:0000313" key="2">
    <source>
        <dbReference type="EMBL" id="VAX22948.1"/>
    </source>
</evidence>
<dbReference type="Pfam" id="PF00027">
    <property type="entry name" value="cNMP_binding"/>
    <property type="match status" value="1"/>
</dbReference>
<dbReference type="PROSITE" id="PS50042">
    <property type="entry name" value="CNMP_BINDING_3"/>
    <property type="match status" value="1"/>
</dbReference>
<organism evidence="2">
    <name type="scientific">hydrothermal vent metagenome</name>
    <dbReference type="NCBI Taxonomy" id="652676"/>
    <lineage>
        <taxon>unclassified sequences</taxon>
        <taxon>metagenomes</taxon>
        <taxon>ecological metagenomes</taxon>
    </lineage>
</organism>
<dbReference type="CDD" id="cd00038">
    <property type="entry name" value="CAP_ED"/>
    <property type="match status" value="1"/>
</dbReference>
<name>A0A3B1CG56_9ZZZZ</name>
<protein>
    <recommendedName>
        <fullName evidence="1">Cyclic nucleotide-binding domain-containing protein</fullName>
    </recommendedName>
</protein>
<accession>A0A3B1CG56</accession>
<dbReference type="Gene3D" id="2.60.120.10">
    <property type="entry name" value="Jelly Rolls"/>
    <property type="match status" value="1"/>
</dbReference>